<dbReference type="Proteomes" id="UP001142055">
    <property type="component" value="Chromosome 2"/>
</dbReference>
<dbReference type="PANTHER" id="PTHR24083">
    <property type="entry name" value="NUCLEAR HORMONE RECEPTOR"/>
    <property type="match status" value="1"/>
</dbReference>
<keyword evidence="2" id="KW-0804">Transcription</keyword>
<feature type="region of interest" description="Disordered" evidence="4">
    <location>
        <begin position="272"/>
        <end position="316"/>
    </location>
</feature>
<dbReference type="AlphaFoldDB" id="A0A9Q0RMD1"/>
<dbReference type="GO" id="GO:0003677">
    <property type="term" value="F:DNA binding"/>
    <property type="evidence" value="ECO:0007669"/>
    <property type="project" value="InterPro"/>
</dbReference>
<feature type="compositionally biased region" description="Low complexity" evidence="4">
    <location>
        <begin position="215"/>
        <end position="226"/>
    </location>
</feature>
<feature type="domain" description="NR LBD" evidence="5">
    <location>
        <begin position="320"/>
        <end position="550"/>
    </location>
</feature>
<evidence type="ECO:0000313" key="7">
    <source>
        <dbReference type="Proteomes" id="UP001142055"/>
    </source>
</evidence>
<dbReference type="SMART" id="SM00430">
    <property type="entry name" value="HOLI"/>
    <property type="match status" value="1"/>
</dbReference>
<dbReference type="InterPro" id="IPR035500">
    <property type="entry name" value="NHR-like_dom_sf"/>
</dbReference>
<feature type="compositionally biased region" description="Basic and acidic residues" evidence="4">
    <location>
        <begin position="97"/>
        <end position="110"/>
    </location>
</feature>
<sequence>MSIEILLSDEPFLQARDRCRKQEQEQQQQQPQSSSSSSQPKSSVNITEITDSGNNSCSSGDEVEVDDELDRPKKYDQSYGMVIEEQESSPTISTFRPKVDLKKKRDDKEFSSSSSSNNKKKHYDQIEHLSSTKARKLSENVSSALVLYNPATSATGTSNALIPKTHGTVQCKSSTSSSISTSTNMGNVGSPGTLPFAPFLYPQFFFPTQWSAQFNPNSSSPSSSTTAVQRGRVPLTPTHGNAFPGSSPHSVLAAAAAAAAAVGLSPTLNGTGNGLDHGPMSNGINSSNGNGNSGNNNANNNTSVNGNGQSNGTTSLNGNYSNSYIQHLLRAEPCPQNRLTQFLQNTATSNGMVGIDGMCEFAARILFSAVEWARAIPHFPDLQVQDQVTLLRVVWSELFILNASQYSMPLQMAPLLAAANVHASPQLPPDRVMTFMDNIRSLTEQVDKLKALHVDTAEYSCLKAIVLFNTDVAGLSDANHIESLQEKSQCALEEYCRTTYPSQPIRFGKLLLRLPSLRSISSQVIEQLFFVRLVGKTPIENLIREMVLNGNSFSWHSYVPLQ</sequence>
<dbReference type="EMBL" id="JAPWDV010000002">
    <property type="protein sequence ID" value="KAJ6219654.1"/>
    <property type="molecule type" value="Genomic_DNA"/>
</dbReference>
<reference evidence="6" key="1">
    <citation type="submission" date="2022-12" db="EMBL/GenBank/DDBJ databases">
        <title>Genome assemblies of Blomia tropicalis.</title>
        <authorList>
            <person name="Cui Y."/>
        </authorList>
    </citation>
    <scope>NUCLEOTIDE SEQUENCE</scope>
    <source>
        <tissue evidence="6">Adult mites</tissue>
    </source>
</reference>
<keyword evidence="7" id="KW-1185">Reference proteome</keyword>
<evidence type="ECO:0000256" key="3">
    <source>
        <dbReference type="ARBA" id="ARBA00023170"/>
    </source>
</evidence>
<evidence type="ECO:0000256" key="4">
    <source>
        <dbReference type="SAM" id="MobiDB-lite"/>
    </source>
</evidence>
<dbReference type="InterPro" id="IPR001723">
    <property type="entry name" value="Nuclear_hrmn_rcpt"/>
</dbReference>
<dbReference type="FunFam" id="1.10.565.10:FF:000020">
    <property type="entry name" value="Nuclear receptor subfamily 2 group F member 6"/>
    <property type="match status" value="1"/>
</dbReference>
<dbReference type="InterPro" id="IPR050274">
    <property type="entry name" value="Nuclear_hormone_rcpt_NR2"/>
</dbReference>
<dbReference type="SUPFAM" id="SSF48508">
    <property type="entry name" value="Nuclear receptor ligand-binding domain"/>
    <property type="match status" value="1"/>
</dbReference>
<feature type="compositionally biased region" description="Low complexity" evidence="4">
    <location>
        <begin position="25"/>
        <end position="43"/>
    </location>
</feature>
<accession>A0A9Q0RMD1</accession>
<organism evidence="6 7">
    <name type="scientific">Blomia tropicalis</name>
    <name type="common">Mite</name>
    <dbReference type="NCBI Taxonomy" id="40697"/>
    <lineage>
        <taxon>Eukaryota</taxon>
        <taxon>Metazoa</taxon>
        <taxon>Ecdysozoa</taxon>
        <taxon>Arthropoda</taxon>
        <taxon>Chelicerata</taxon>
        <taxon>Arachnida</taxon>
        <taxon>Acari</taxon>
        <taxon>Acariformes</taxon>
        <taxon>Sarcoptiformes</taxon>
        <taxon>Astigmata</taxon>
        <taxon>Glycyphagoidea</taxon>
        <taxon>Echimyopodidae</taxon>
        <taxon>Blomia</taxon>
    </lineage>
</organism>
<dbReference type="InterPro" id="IPR000536">
    <property type="entry name" value="Nucl_hrmn_rcpt_lig-bd"/>
</dbReference>
<feature type="compositionally biased region" description="Low complexity" evidence="4">
    <location>
        <begin position="281"/>
        <end position="316"/>
    </location>
</feature>
<name>A0A9Q0RMD1_BLOTA</name>
<feature type="region of interest" description="Disordered" evidence="4">
    <location>
        <begin position="215"/>
        <end position="246"/>
    </location>
</feature>
<feature type="region of interest" description="Disordered" evidence="4">
    <location>
        <begin position="1"/>
        <end position="124"/>
    </location>
</feature>
<dbReference type="PROSITE" id="PS51843">
    <property type="entry name" value="NR_LBD"/>
    <property type="match status" value="1"/>
</dbReference>
<dbReference type="PRINTS" id="PR00398">
    <property type="entry name" value="STRDHORMONER"/>
</dbReference>
<dbReference type="InterPro" id="IPR000003">
    <property type="entry name" value="Retinoid-X_rcpt/HNF4"/>
</dbReference>
<dbReference type="PRINTS" id="PR00545">
    <property type="entry name" value="RETINOIDXR"/>
</dbReference>
<gene>
    <name evidence="6" type="ORF">RDWZM_005466</name>
</gene>
<proteinExistence type="predicted"/>
<feature type="compositionally biased region" description="Polar residues" evidence="4">
    <location>
        <begin position="44"/>
        <end position="59"/>
    </location>
</feature>
<dbReference type="Gene3D" id="1.10.565.10">
    <property type="entry name" value="Retinoid X Receptor"/>
    <property type="match status" value="1"/>
</dbReference>
<keyword evidence="3" id="KW-0675">Receptor</keyword>
<evidence type="ECO:0000256" key="1">
    <source>
        <dbReference type="ARBA" id="ARBA00023015"/>
    </source>
</evidence>
<dbReference type="CDD" id="cd06948">
    <property type="entry name" value="NR_LBD_COUP-TF"/>
    <property type="match status" value="1"/>
</dbReference>
<feature type="compositionally biased region" description="Basic and acidic residues" evidence="4">
    <location>
        <begin position="15"/>
        <end position="24"/>
    </location>
</feature>
<dbReference type="Pfam" id="PF00104">
    <property type="entry name" value="Hormone_recep"/>
    <property type="match status" value="1"/>
</dbReference>
<dbReference type="GO" id="GO:0008270">
    <property type="term" value="F:zinc ion binding"/>
    <property type="evidence" value="ECO:0007669"/>
    <property type="project" value="InterPro"/>
</dbReference>
<evidence type="ECO:0000259" key="5">
    <source>
        <dbReference type="PROSITE" id="PS51843"/>
    </source>
</evidence>
<dbReference type="GO" id="GO:0005634">
    <property type="term" value="C:nucleus"/>
    <property type="evidence" value="ECO:0007669"/>
    <property type="project" value="InterPro"/>
</dbReference>
<comment type="caution">
    <text evidence="6">The sequence shown here is derived from an EMBL/GenBank/DDBJ whole genome shotgun (WGS) entry which is preliminary data.</text>
</comment>
<evidence type="ECO:0000256" key="2">
    <source>
        <dbReference type="ARBA" id="ARBA00023163"/>
    </source>
</evidence>
<keyword evidence="1" id="KW-0805">Transcription regulation</keyword>
<evidence type="ECO:0000313" key="6">
    <source>
        <dbReference type="EMBL" id="KAJ6219654.1"/>
    </source>
</evidence>
<protein>
    <recommendedName>
        <fullName evidence="5">NR LBD domain-containing protein</fullName>
    </recommendedName>
</protein>
<dbReference type="GO" id="GO:0003707">
    <property type="term" value="F:nuclear steroid receptor activity"/>
    <property type="evidence" value="ECO:0007669"/>
    <property type="project" value="InterPro"/>
</dbReference>